<sequence length="63" mass="6545">MTRTAPDRIGASPVPAMTQLEPLIATDPAVCRAAALTVCQAATNLDDARRLLAALGLDQEARA</sequence>
<dbReference type="EMBL" id="QWKP01000211">
    <property type="protein sequence ID" value="RHA38700.1"/>
    <property type="molecule type" value="Genomic_DNA"/>
</dbReference>
<comment type="caution">
    <text evidence="1">The sequence shown here is derived from an EMBL/GenBank/DDBJ whole genome shotgun (WGS) entry which is preliminary data.</text>
</comment>
<keyword evidence="2" id="KW-1185">Reference proteome</keyword>
<evidence type="ECO:0000313" key="1">
    <source>
        <dbReference type="EMBL" id="RHA38700.1"/>
    </source>
</evidence>
<accession>A0A413RJE4</accession>
<reference evidence="1 2" key="1">
    <citation type="submission" date="2018-08" db="EMBL/GenBank/DDBJ databases">
        <title>Cellulomonas rhizosphaerae sp. nov., a novel actinomycete isolated from soil.</title>
        <authorList>
            <person name="Tian Y."/>
        </authorList>
    </citation>
    <scope>NUCLEOTIDE SEQUENCE [LARGE SCALE GENOMIC DNA]</scope>
    <source>
        <strain evidence="1 2">NEAU-TCZ24</strain>
    </source>
</reference>
<organism evidence="1 2">
    <name type="scientific">Cellulomonas rhizosphaerae</name>
    <dbReference type="NCBI Taxonomy" id="2293719"/>
    <lineage>
        <taxon>Bacteria</taxon>
        <taxon>Bacillati</taxon>
        <taxon>Actinomycetota</taxon>
        <taxon>Actinomycetes</taxon>
        <taxon>Micrococcales</taxon>
        <taxon>Cellulomonadaceae</taxon>
        <taxon>Cellulomonas</taxon>
    </lineage>
</organism>
<dbReference type="RefSeq" id="WP_118767893.1">
    <property type="nucleotide sequence ID" value="NZ_QWKP01000211.1"/>
</dbReference>
<protein>
    <submittedName>
        <fullName evidence="1">Uncharacterized protein</fullName>
    </submittedName>
</protein>
<proteinExistence type="predicted"/>
<dbReference type="Proteomes" id="UP000283374">
    <property type="component" value="Unassembled WGS sequence"/>
</dbReference>
<gene>
    <name evidence="1" type="ORF">D1825_13275</name>
</gene>
<name>A0A413RJE4_9CELL</name>
<dbReference type="AlphaFoldDB" id="A0A413RJE4"/>
<evidence type="ECO:0000313" key="2">
    <source>
        <dbReference type="Proteomes" id="UP000283374"/>
    </source>
</evidence>